<feature type="domain" description="SsuA/THI5-like" evidence="5">
    <location>
        <begin position="59"/>
        <end position="270"/>
    </location>
</feature>
<evidence type="ECO:0000256" key="2">
    <source>
        <dbReference type="ARBA" id="ARBA00010742"/>
    </source>
</evidence>
<dbReference type="InterPro" id="IPR015168">
    <property type="entry name" value="SsuA/THI5"/>
</dbReference>
<dbReference type="PANTHER" id="PTHR30024">
    <property type="entry name" value="ALIPHATIC SULFONATES-BINDING PROTEIN-RELATED"/>
    <property type="match status" value="1"/>
</dbReference>
<dbReference type="Pfam" id="PF09084">
    <property type="entry name" value="NMT1"/>
    <property type="match status" value="1"/>
</dbReference>
<dbReference type="EMBL" id="JAQQCF010000031">
    <property type="protein sequence ID" value="MFM0640676.1"/>
    <property type="molecule type" value="Genomic_DNA"/>
</dbReference>
<evidence type="ECO:0000256" key="3">
    <source>
        <dbReference type="ARBA" id="ARBA00022729"/>
    </source>
</evidence>
<evidence type="ECO:0000313" key="6">
    <source>
        <dbReference type="EMBL" id="MFM0640676.1"/>
    </source>
</evidence>
<dbReference type="PANTHER" id="PTHR30024:SF47">
    <property type="entry name" value="TAURINE-BINDING PERIPLASMIC PROTEIN"/>
    <property type="match status" value="1"/>
</dbReference>
<evidence type="ECO:0000313" key="7">
    <source>
        <dbReference type="Proteomes" id="UP001629432"/>
    </source>
</evidence>
<comment type="subcellular location">
    <subcellularLocation>
        <location evidence="1">Periplasm</location>
    </subcellularLocation>
</comment>
<reference evidence="6 7" key="1">
    <citation type="journal article" date="2024" name="Chem. Sci.">
        <title>Discovery of megapolipeptins by genome mining of a Burkholderiales bacteria collection.</title>
        <authorList>
            <person name="Paulo B.S."/>
            <person name="Recchia M.J.J."/>
            <person name="Lee S."/>
            <person name="Fergusson C.H."/>
            <person name="Romanowski S.B."/>
            <person name="Hernandez A."/>
            <person name="Krull N."/>
            <person name="Liu D.Y."/>
            <person name="Cavanagh H."/>
            <person name="Bos A."/>
            <person name="Gray C.A."/>
            <person name="Murphy B.T."/>
            <person name="Linington R.G."/>
            <person name="Eustaquio A.S."/>
        </authorList>
    </citation>
    <scope>NUCLEOTIDE SEQUENCE [LARGE SCALE GENOMIC DNA]</scope>
    <source>
        <strain evidence="6 7">RL17-338-BIC-A</strain>
    </source>
</reference>
<keyword evidence="3 4" id="KW-0732">Signal</keyword>
<gene>
    <name evidence="6" type="ORF">PQQ63_28675</name>
</gene>
<evidence type="ECO:0000259" key="5">
    <source>
        <dbReference type="Pfam" id="PF09084"/>
    </source>
</evidence>
<keyword evidence="7" id="KW-1185">Reference proteome</keyword>
<feature type="signal peptide" evidence="4">
    <location>
        <begin position="1"/>
        <end position="34"/>
    </location>
</feature>
<dbReference type="SUPFAM" id="SSF53850">
    <property type="entry name" value="Periplasmic binding protein-like II"/>
    <property type="match status" value="1"/>
</dbReference>
<protein>
    <submittedName>
        <fullName evidence="6">ABC transporter substrate-binding protein</fullName>
    </submittedName>
</protein>
<feature type="chain" id="PRO_5046875032" evidence="4">
    <location>
        <begin position="35"/>
        <end position="346"/>
    </location>
</feature>
<name>A0ABW9E0U8_9BURK</name>
<dbReference type="RefSeq" id="WP_408339296.1">
    <property type="nucleotide sequence ID" value="NZ_JAQQCF010000031.1"/>
</dbReference>
<comment type="similarity">
    <text evidence="2">Belongs to the bacterial solute-binding protein SsuA/TauA family.</text>
</comment>
<comment type="caution">
    <text evidence="6">The sequence shown here is derived from an EMBL/GenBank/DDBJ whole genome shotgun (WGS) entry which is preliminary data.</text>
</comment>
<evidence type="ECO:0000256" key="4">
    <source>
        <dbReference type="SAM" id="SignalP"/>
    </source>
</evidence>
<sequence>MNPALTRLSRAVRAVAAASLSLFLIAQSTAPAQAAAPEKVVIMVGGITKLIYLPARLTEQLGYFKAEGLDVELLSQPAGVDAENELLAGSVQAVVGFYDHSIDLQAKGKEVKAIVVFGQVPGEVEMVASKQADTIKSMADVKGKTLGVTGLGSSTNFLTQYLANLKGVPSSQYTVLPVGADNSFIAAIKQSRIDAGMTTEPTVSQLLKTGDAKVLVDMRTLEGTRAALGGTYPASSLYVQSAWLDTHPQEAAKLARAFVKTLQYMHTHSAEEIAAQMPKDYLGSDKALYISALKASLPMYTADGKMPADGPETVLKVLAGFNPSVKDRHIDLSRTFTNQFVNEVKP</sequence>
<accession>A0ABW9E0U8</accession>
<dbReference type="Proteomes" id="UP001629432">
    <property type="component" value="Unassembled WGS sequence"/>
</dbReference>
<proteinExistence type="inferred from homology"/>
<dbReference type="Gene3D" id="3.40.190.10">
    <property type="entry name" value="Periplasmic binding protein-like II"/>
    <property type="match status" value="2"/>
</dbReference>
<evidence type="ECO:0000256" key="1">
    <source>
        <dbReference type="ARBA" id="ARBA00004418"/>
    </source>
</evidence>
<organism evidence="6 7">
    <name type="scientific">Paraburkholderia metrosideri</name>
    <dbReference type="NCBI Taxonomy" id="580937"/>
    <lineage>
        <taxon>Bacteria</taxon>
        <taxon>Pseudomonadati</taxon>
        <taxon>Pseudomonadota</taxon>
        <taxon>Betaproteobacteria</taxon>
        <taxon>Burkholderiales</taxon>
        <taxon>Burkholderiaceae</taxon>
        <taxon>Paraburkholderia</taxon>
    </lineage>
</organism>